<dbReference type="GO" id="GO:0004722">
    <property type="term" value="F:protein serine/threonine phosphatase activity"/>
    <property type="evidence" value="ECO:0007669"/>
    <property type="project" value="UniProtKB-EC"/>
</dbReference>
<dbReference type="Proteomes" id="UP000006038">
    <property type="component" value="Chromosome 1"/>
</dbReference>
<dbReference type="STRING" id="4533.J3L6R4"/>
<dbReference type="SUPFAM" id="SSF81606">
    <property type="entry name" value="PP2C-like"/>
    <property type="match status" value="1"/>
</dbReference>
<dbReference type="InterPro" id="IPR001932">
    <property type="entry name" value="PPM-type_phosphatase-like_dom"/>
</dbReference>
<evidence type="ECO:0000256" key="4">
    <source>
        <dbReference type="ARBA" id="ARBA00047761"/>
    </source>
</evidence>
<reference evidence="7" key="1">
    <citation type="journal article" date="2013" name="Nat. Commun.">
        <title>Whole-genome sequencing of Oryza brachyantha reveals mechanisms underlying Oryza genome evolution.</title>
        <authorList>
            <person name="Chen J."/>
            <person name="Huang Q."/>
            <person name="Gao D."/>
            <person name="Wang J."/>
            <person name="Lang Y."/>
            <person name="Liu T."/>
            <person name="Li B."/>
            <person name="Bai Z."/>
            <person name="Luis Goicoechea J."/>
            <person name="Liang C."/>
            <person name="Chen C."/>
            <person name="Zhang W."/>
            <person name="Sun S."/>
            <person name="Liao Y."/>
            <person name="Zhang X."/>
            <person name="Yang L."/>
            <person name="Song C."/>
            <person name="Wang M."/>
            <person name="Shi J."/>
            <person name="Liu G."/>
            <person name="Liu J."/>
            <person name="Zhou H."/>
            <person name="Zhou W."/>
            <person name="Yu Q."/>
            <person name="An N."/>
            <person name="Chen Y."/>
            <person name="Cai Q."/>
            <person name="Wang B."/>
            <person name="Liu B."/>
            <person name="Min J."/>
            <person name="Huang Y."/>
            <person name="Wu H."/>
            <person name="Li Z."/>
            <person name="Zhang Y."/>
            <person name="Yin Y."/>
            <person name="Song W."/>
            <person name="Jiang J."/>
            <person name="Jackson S.A."/>
            <person name="Wing R.A."/>
            <person name="Wang J."/>
            <person name="Chen M."/>
        </authorList>
    </citation>
    <scope>NUCLEOTIDE SEQUENCE [LARGE SCALE GENOMIC DNA]</scope>
    <source>
        <strain evidence="7">cv. IRGC 101232</strain>
    </source>
</reference>
<comment type="catalytic activity">
    <reaction evidence="4">
        <text>O-phospho-L-seryl-[protein] + H2O = L-seryl-[protein] + phosphate</text>
        <dbReference type="Rhea" id="RHEA:20629"/>
        <dbReference type="Rhea" id="RHEA-COMP:9863"/>
        <dbReference type="Rhea" id="RHEA-COMP:11604"/>
        <dbReference type="ChEBI" id="CHEBI:15377"/>
        <dbReference type="ChEBI" id="CHEBI:29999"/>
        <dbReference type="ChEBI" id="CHEBI:43474"/>
        <dbReference type="ChEBI" id="CHEBI:83421"/>
        <dbReference type="EC" id="3.1.3.16"/>
    </reaction>
</comment>
<dbReference type="Gene3D" id="3.60.40.10">
    <property type="entry name" value="PPM-type phosphatase domain"/>
    <property type="match status" value="1"/>
</dbReference>
<feature type="domain" description="PPM-type phosphatase" evidence="6">
    <location>
        <begin position="1"/>
        <end position="98"/>
    </location>
</feature>
<evidence type="ECO:0000256" key="1">
    <source>
        <dbReference type="ARBA" id="ARBA00013081"/>
    </source>
</evidence>
<keyword evidence="2" id="KW-0378">Hydrolase</keyword>
<dbReference type="Gramene" id="OB01G49200.1">
    <property type="protein sequence ID" value="OB01G49200.1"/>
    <property type="gene ID" value="OB01G49200"/>
</dbReference>
<dbReference type="InterPro" id="IPR015655">
    <property type="entry name" value="PP2C"/>
</dbReference>
<evidence type="ECO:0000259" key="6">
    <source>
        <dbReference type="PROSITE" id="PS51746"/>
    </source>
</evidence>
<reference evidence="7" key="2">
    <citation type="submission" date="2013-04" db="UniProtKB">
        <authorList>
            <consortium name="EnsemblPlants"/>
        </authorList>
    </citation>
    <scope>IDENTIFICATION</scope>
</reference>
<protein>
    <recommendedName>
        <fullName evidence="1">protein-serine/threonine phosphatase</fullName>
        <ecNumber evidence="1">3.1.3.16</ecNumber>
    </recommendedName>
</protein>
<dbReference type="EC" id="3.1.3.16" evidence="1"/>
<dbReference type="eggNOG" id="KOG0698">
    <property type="taxonomic scope" value="Eukaryota"/>
</dbReference>
<dbReference type="EnsemblPlants" id="OB01G49200.1">
    <property type="protein sequence ID" value="OB01G49200.1"/>
    <property type="gene ID" value="OB01G49200"/>
</dbReference>
<organism evidence="7">
    <name type="scientific">Oryza brachyantha</name>
    <name type="common">malo sina</name>
    <dbReference type="NCBI Taxonomy" id="4533"/>
    <lineage>
        <taxon>Eukaryota</taxon>
        <taxon>Viridiplantae</taxon>
        <taxon>Streptophyta</taxon>
        <taxon>Embryophyta</taxon>
        <taxon>Tracheophyta</taxon>
        <taxon>Spermatophyta</taxon>
        <taxon>Magnoliopsida</taxon>
        <taxon>Liliopsida</taxon>
        <taxon>Poales</taxon>
        <taxon>Poaceae</taxon>
        <taxon>BOP clade</taxon>
        <taxon>Oryzoideae</taxon>
        <taxon>Oryzeae</taxon>
        <taxon>Oryzinae</taxon>
        <taxon>Oryza</taxon>
    </lineage>
</organism>
<name>J3L6R4_ORYBR</name>
<dbReference type="Pfam" id="PF00481">
    <property type="entry name" value="PP2C"/>
    <property type="match status" value="1"/>
</dbReference>
<dbReference type="AlphaFoldDB" id="J3L6R4"/>
<keyword evidence="3" id="KW-0904">Protein phosphatase</keyword>
<comment type="catalytic activity">
    <reaction evidence="5">
        <text>O-phospho-L-threonyl-[protein] + H2O = L-threonyl-[protein] + phosphate</text>
        <dbReference type="Rhea" id="RHEA:47004"/>
        <dbReference type="Rhea" id="RHEA-COMP:11060"/>
        <dbReference type="Rhea" id="RHEA-COMP:11605"/>
        <dbReference type="ChEBI" id="CHEBI:15377"/>
        <dbReference type="ChEBI" id="CHEBI:30013"/>
        <dbReference type="ChEBI" id="CHEBI:43474"/>
        <dbReference type="ChEBI" id="CHEBI:61977"/>
        <dbReference type="EC" id="3.1.3.16"/>
    </reaction>
</comment>
<evidence type="ECO:0000256" key="3">
    <source>
        <dbReference type="ARBA" id="ARBA00022912"/>
    </source>
</evidence>
<evidence type="ECO:0000313" key="8">
    <source>
        <dbReference type="Proteomes" id="UP000006038"/>
    </source>
</evidence>
<keyword evidence="8" id="KW-1185">Reference proteome</keyword>
<accession>J3L6R4</accession>
<dbReference type="HOGENOM" id="CLU_013173_17_1_1"/>
<proteinExistence type="predicted"/>
<evidence type="ECO:0000256" key="5">
    <source>
        <dbReference type="ARBA" id="ARBA00048336"/>
    </source>
</evidence>
<evidence type="ECO:0000313" key="7">
    <source>
        <dbReference type="EnsemblPlants" id="OB01G49200.1"/>
    </source>
</evidence>
<evidence type="ECO:0000256" key="2">
    <source>
        <dbReference type="ARBA" id="ARBA00022801"/>
    </source>
</evidence>
<dbReference type="PROSITE" id="PS51746">
    <property type="entry name" value="PPM_2"/>
    <property type="match status" value="1"/>
</dbReference>
<dbReference type="PANTHER" id="PTHR47992">
    <property type="entry name" value="PROTEIN PHOSPHATASE"/>
    <property type="match status" value="1"/>
</dbReference>
<dbReference type="InterPro" id="IPR036457">
    <property type="entry name" value="PPM-type-like_dom_sf"/>
</dbReference>
<sequence length="106" mass="11271">MTGSMEADSLNLKAKPEVRCLVERTNKEEFLILASDGWDKVSNEVVCKIARNCLNGCAAAMFSDSVPGSSATDAAALLAKLAVARGSMDNISVVVVKLRRLKTRAA</sequence>